<dbReference type="EMBL" id="CP044399">
    <property type="protein sequence ID" value="QFI38901.1"/>
    <property type="molecule type" value="Genomic_DNA"/>
</dbReference>
<keyword evidence="2" id="KW-1185">Reference proteome</keyword>
<accession>A0A5J6WNL6</accession>
<organism evidence="1 2">
    <name type="scientific">Moritella marina ATCC 15381</name>
    <dbReference type="NCBI Taxonomy" id="1202962"/>
    <lineage>
        <taxon>Bacteria</taxon>
        <taxon>Pseudomonadati</taxon>
        <taxon>Pseudomonadota</taxon>
        <taxon>Gammaproteobacteria</taxon>
        <taxon>Alteromonadales</taxon>
        <taxon>Moritellaceae</taxon>
        <taxon>Moritella</taxon>
    </lineage>
</organism>
<sequence>MMNKSVENDRYININSEQIYLLHILLVWGGYLTGDQIE</sequence>
<protein>
    <submittedName>
        <fullName evidence="1">Uracil phosphoribosyltransferase</fullName>
    </submittedName>
</protein>
<dbReference type="AlphaFoldDB" id="A0A5J6WNL6"/>
<proteinExistence type="predicted"/>
<evidence type="ECO:0000313" key="2">
    <source>
        <dbReference type="Proteomes" id="UP000327424"/>
    </source>
</evidence>
<name>A0A5J6WNL6_MORMI</name>
<dbReference type="KEGG" id="mmaa:FR932_14080"/>
<dbReference type="Proteomes" id="UP000327424">
    <property type="component" value="Chromosome"/>
</dbReference>
<keyword evidence="1" id="KW-0808">Transferase</keyword>
<reference evidence="1 2" key="1">
    <citation type="submission" date="2019-09" db="EMBL/GenBank/DDBJ databases">
        <title>Hybrid Assembly of the complete Genome of the Deep-Sea Bacterium Moritella marina from long Nanopore and Illumina reads.</title>
        <authorList>
            <person name="Magin S."/>
            <person name="Georgoulis A."/>
            <person name="Papadimitriou K."/>
            <person name="Iliakis G."/>
            <person name="Vorgias C.E."/>
        </authorList>
    </citation>
    <scope>NUCLEOTIDE SEQUENCE [LARGE SCALE GENOMIC DNA]</scope>
    <source>
        <strain evidence="1 2">MP-1</strain>
    </source>
</reference>
<evidence type="ECO:0000313" key="1">
    <source>
        <dbReference type="EMBL" id="QFI38901.1"/>
    </source>
</evidence>
<keyword evidence="1" id="KW-0328">Glycosyltransferase</keyword>
<gene>
    <name evidence="1" type="ORF">FR932_14080</name>
</gene>
<dbReference type="GO" id="GO:0016757">
    <property type="term" value="F:glycosyltransferase activity"/>
    <property type="evidence" value="ECO:0007669"/>
    <property type="project" value="UniProtKB-KW"/>
</dbReference>